<feature type="region of interest" description="Disordered" evidence="1">
    <location>
        <begin position="193"/>
        <end position="217"/>
    </location>
</feature>
<gene>
    <name evidence="4" type="ORF">FJTKL_00481</name>
</gene>
<feature type="compositionally biased region" description="Basic residues" evidence="1">
    <location>
        <begin position="194"/>
        <end position="204"/>
    </location>
</feature>
<sequence length="476" mass="53011">MCALCVQDDGTFLQGTPDLFLFETTTSRFKSNCLTLSPTSIPTIVTSPHHHIHRLFISFYAPIVSGEQQLDLLSPYASSTHVTPPPTTESNHDNATTAPPRRGWSLCRHPRFPPPSRALAQTQSLSLDCPGCPPVFKNHHGKPKHHKQHSSHLELDFSVDRSADSDRLMLNGFELYPNSDPFTNILVAPQVADKRKHHKNHEKHMKGEEKHDGDNSRVLPSHHKFRPGHQGRPKIVEQPLGFSLQIHPVQKTADDNLDLVVVDLQIIEVGSVFVEGLSNIRVNMIKSPKDDLLIAKIEQTASENVSSPKGDECTTTLCKWKAIIVDKLDKMKMHGCAGMMGGKAGHHDHHGQTQPASHHDEHYGMFNRPNGWSLFFRKVTSHIILPVLVGIVAGVTVAVVSMLVGTVLVGLFRKFVRGQSFFPQHRCRLHPGGRHHKAAQREAAVDEEKSGLMENQEGLPQSYDQDQAEVTHVERA</sequence>
<dbReference type="Proteomes" id="UP001600888">
    <property type="component" value="Unassembled WGS sequence"/>
</dbReference>
<keyword evidence="2" id="KW-1133">Transmembrane helix</keyword>
<evidence type="ECO:0000256" key="2">
    <source>
        <dbReference type="SAM" id="Phobius"/>
    </source>
</evidence>
<evidence type="ECO:0000256" key="1">
    <source>
        <dbReference type="SAM" id="MobiDB-lite"/>
    </source>
</evidence>
<feature type="compositionally biased region" description="Basic and acidic residues" evidence="1">
    <location>
        <begin position="439"/>
        <end position="451"/>
    </location>
</feature>
<protein>
    <recommendedName>
        <fullName evidence="3">C2H2-type domain-containing protein</fullName>
    </recommendedName>
</protein>
<evidence type="ECO:0000259" key="3">
    <source>
        <dbReference type="PROSITE" id="PS00028"/>
    </source>
</evidence>
<dbReference type="PANTHER" id="PTHR40622">
    <property type="match status" value="1"/>
</dbReference>
<keyword evidence="2" id="KW-0472">Membrane</keyword>
<dbReference type="EMBL" id="JBAWTH010000109">
    <property type="protein sequence ID" value="KAL2276660.1"/>
    <property type="molecule type" value="Genomic_DNA"/>
</dbReference>
<feature type="region of interest" description="Disordered" evidence="1">
    <location>
        <begin position="430"/>
        <end position="476"/>
    </location>
</feature>
<comment type="caution">
    <text evidence="4">The sequence shown here is derived from an EMBL/GenBank/DDBJ whole genome shotgun (WGS) entry which is preliminary data.</text>
</comment>
<accession>A0ABR4E2L6</accession>
<dbReference type="Pfam" id="PF24854">
    <property type="entry name" value="DUF7728"/>
    <property type="match status" value="1"/>
</dbReference>
<dbReference type="InterPro" id="IPR013087">
    <property type="entry name" value="Znf_C2H2_type"/>
</dbReference>
<evidence type="ECO:0000313" key="4">
    <source>
        <dbReference type="EMBL" id="KAL2276660.1"/>
    </source>
</evidence>
<name>A0ABR4E2L6_9PEZI</name>
<feature type="transmembrane region" description="Helical" evidence="2">
    <location>
        <begin position="383"/>
        <end position="412"/>
    </location>
</feature>
<evidence type="ECO:0000313" key="5">
    <source>
        <dbReference type="Proteomes" id="UP001600888"/>
    </source>
</evidence>
<dbReference type="InterPro" id="IPR056145">
    <property type="entry name" value="DUF7728"/>
</dbReference>
<keyword evidence="2" id="KW-0812">Transmembrane</keyword>
<reference evidence="4 5" key="1">
    <citation type="submission" date="2024-03" db="EMBL/GenBank/DDBJ databases">
        <title>A high-quality draft genome sequence of Diaporthe vaccinii, a causative agent of upright dieback and viscid rot disease in cranberry plants.</title>
        <authorList>
            <person name="Sarrasin M."/>
            <person name="Lang B.F."/>
            <person name="Burger G."/>
        </authorList>
    </citation>
    <scope>NUCLEOTIDE SEQUENCE [LARGE SCALE GENOMIC DNA]</scope>
    <source>
        <strain evidence="4 5">IS7</strain>
    </source>
</reference>
<proteinExistence type="predicted"/>
<dbReference type="PANTHER" id="PTHR40622:SF1">
    <property type="match status" value="1"/>
</dbReference>
<feature type="domain" description="C2H2-type" evidence="3">
    <location>
        <begin position="129"/>
        <end position="149"/>
    </location>
</feature>
<keyword evidence="5" id="KW-1185">Reference proteome</keyword>
<feature type="region of interest" description="Disordered" evidence="1">
    <location>
        <begin position="77"/>
        <end position="105"/>
    </location>
</feature>
<organism evidence="4 5">
    <name type="scientific">Diaporthe vaccinii</name>
    <dbReference type="NCBI Taxonomy" id="105482"/>
    <lineage>
        <taxon>Eukaryota</taxon>
        <taxon>Fungi</taxon>
        <taxon>Dikarya</taxon>
        <taxon>Ascomycota</taxon>
        <taxon>Pezizomycotina</taxon>
        <taxon>Sordariomycetes</taxon>
        <taxon>Sordariomycetidae</taxon>
        <taxon>Diaporthales</taxon>
        <taxon>Diaporthaceae</taxon>
        <taxon>Diaporthe</taxon>
        <taxon>Diaporthe eres species complex</taxon>
    </lineage>
</organism>
<feature type="compositionally biased region" description="Basic and acidic residues" evidence="1">
    <location>
        <begin position="205"/>
        <end position="215"/>
    </location>
</feature>
<dbReference type="PROSITE" id="PS00028">
    <property type="entry name" value="ZINC_FINGER_C2H2_1"/>
    <property type="match status" value="1"/>
</dbReference>